<sequence>MELSDIMTAIAECPHFKGLDAVILAEVADRVRVVHFPAGRAILRKGDLGDAAYIIVSGRANVMATAGERAMQVNSIEPYDLVGEVAAYDGRTRTADIVAETDMTLFRIDRNDLWAVTLKHPAVAERAIISLCALSRRASEGVEDAALRDQRSRLARLLLSLSSASGLVEAITQQELAIRLGTQREAVARILRELRNRGMVSGAKGRLRLLNRSALEELANS</sequence>
<dbReference type="Proteomes" id="UP000298595">
    <property type="component" value="Plasmid p7"/>
</dbReference>
<organism evidence="6 7">
    <name type="scientific">Azospirillum argentinense</name>
    <dbReference type="NCBI Taxonomy" id="2970906"/>
    <lineage>
        <taxon>Bacteria</taxon>
        <taxon>Pseudomonadati</taxon>
        <taxon>Pseudomonadota</taxon>
        <taxon>Alphaproteobacteria</taxon>
        <taxon>Rhodospirillales</taxon>
        <taxon>Azospirillaceae</taxon>
        <taxon>Azospirillum</taxon>
    </lineage>
</organism>
<evidence type="ECO:0000256" key="1">
    <source>
        <dbReference type="ARBA" id="ARBA00023015"/>
    </source>
</evidence>
<gene>
    <name evidence="6" type="ORF">D3093_35195</name>
</gene>
<dbReference type="InterPro" id="IPR050397">
    <property type="entry name" value="Env_Response_Regulators"/>
</dbReference>
<dbReference type="InterPro" id="IPR000595">
    <property type="entry name" value="cNMP-bd_dom"/>
</dbReference>
<dbReference type="InterPro" id="IPR036390">
    <property type="entry name" value="WH_DNA-bd_sf"/>
</dbReference>
<dbReference type="GO" id="GO:0005829">
    <property type="term" value="C:cytosol"/>
    <property type="evidence" value="ECO:0007669"/>
    <property type="project" value="TreeGrafter"/>
</dbReference>
<dbReference type="Gene3D" id="2.60.120.10">
    <property type="entry name" value="Jelly Rolls"/>
    <property type="match status" value="1"/>
</dbReference>
<evidence type="ECO:0000256" key="3">
    <source>
        <dbReference type="ARBA" id="ARBA00023163"/>
    </source>
</evidence>
<keyword evidence="1" id="KW-0805">Transcription regulation</keyword>
<dbReference type="PROSITE" id="PS50042">
    <property type="entry name" value="CNMP_BINDING_3"/>
    <property type="match status" value="1"/>
</dbReference>
<dbReference type="SUPFAM" id="SSF46785">
    <property type="entry name" value="Winged helix' DNA-binding domain"/>
    <property type="match status" value="1"/>
</dbReference>
<evidence type="ECO:0000313" key="7">
    <source>
        <dbReference type="Proteomes" id="UP000298595"/>
    </source>
</evidence>
<dbReference type="Pfam" id="PF00027">
    <property type="entry name" value="cNMP_binding"/>
    <property type="match status" value="1"/>
</dbReference>
<dbReference type="GO" id="GO:0003700">
    <property type="term" value="F:DNA-binding transcription factor activity"/>
    <property type="evidence" value="ECO:0007669"/>
    <property type="project" value="TreeGrafter"/>
</dbReference>
<keyword evidence="2" id="KW-0238">DNA-binding</keyword>
<evidence type="ECO:0000259" key="4">
    <source>
        <dbReference type="PROSITE" id="PS50042"/>
    </source>
</evidence>
<dbReference type="SUPFAM" id="SSF51206">
    <property type="entry name" value="cAMP-binding domain-like"/>
    <property type="match status" value="1"/>
</dbReference>
<keyword evidence="3" id="KW-0804">Transcription</keyword>
<dbReference type="CDD" id="cd00038">
    <property type="entry name" value="CAP_ED"/>
    <property type="match status" value="1"/>
</dbReference>
<evidence type="ECO:0000313" key="6">
    <source>
        <dbReference type="EMBL" id="QCO00494.1"/>
    </source>
</evidence>
<dbReference type="SMART" id="SM00100">
    <property type="entry name" value="cNMP"/>
    <property type="match status" value="1"/>
</dbReference>
<dbReference type="GO" id="GO:0003677">
    <property type="term" value="F:DNA binding"/>
    <property type="evidence" value="ECO:0007669"/>
    <property type="project" value="UniProtKB-KW"/>
</dbReference>
<evidence type="ECO:0000259" key="5">
    <source>
        <dbReference type="PROSITE" id="PS51063"/>
    </source>
</evidence>
<feature type="domain" description="HTH crp-type" evidence="5">
    <location>
        <begin position="148"/>
        <end position="213"/>
    </location>
</feature>
<dbReference type="SMART" id="SM00419">
    <property type="entry name" value="HTH_CRP"/>
    <property type="match status" value="1"/>
</dbReference>
<dbReference type="AlphaFoldDB" id="A0A4D8PPS3"/>
<dbReference type="InterPro" id="IPR014710">
    <property type="entry name" value="RmlC-like_jellyroll"/>
</dbReference>
<feature type="domain" description="Cyclic nucleotide-binding" evidence="4">
    <location>
        <begin position="15"/>
        <end position="113"/>
    </location>
</feature>
<dbReference type="PANTHER" id="PTHR24567">
    <property type="entry name" value="CRP FAMILY TRANSCRIPTIONAL REGULATORY PROTEIN"/>
    <property type="match status" value="1"/>
</dbReference>
<dbReference type="InterPro" id="IPR036388">
    <property type="entry name" value="WH-like_DNA-bd_sf"/>
</dbReference>
<dbReference type="KEGG" id="aare:D3093_35195"/>
<dbReference type="Gene3D" id="1.10.10.10">
    <property type="entry name" value="Winged helix-like DNA-binding domain superfamily/Winged helix DNA-binding domain"/>
    <property type="match status" value="1"/>
</dbReference>
<accession>A0A4D8PPS3</accession>
<keyword evidence="6" id="KW-0614">Plasmid</keyword>
<reference evidence="6 7" key="1">
    <citation type="submission" date="2018-09" db="EMBL/GenBank/DDBJ databases">
        <title>Whole genome based analysis of evolution and adaptive divergence in Indian and Brazilian strains of Azospirillum brasilense.</title>
        <authorList>
            <person name="Singh C."/>
            <person name="Tripathi A.K."/>
        </authorList>
    </citation>
    <scope>NUCLEOTIDE SEQUENCE [LARGE SCALE GENOMIC DNA]</scope>
    <source>
        <strain evidence="6 7">MTCC4035</strain>
        <plasmid evidence="6 7">p7</plasmid>
    </source>
</reference>
<geneLocation type="plasmid" evidence="6 7">
    <name>p7</name>
</geneLocation>
<dbReference type="EMBL" id="CP032328">
    <property type="protein sequence ID" value="QCO00494.1"/>
    <property type="molecule type" value="Genomic_DNA"/>
</dbReference>
<proteinExistence type="predicted"/>
<dbReference type="PROSITE" id="PS51063">
    <property type="entry name" value="HTH_CRP_2"/>
    <property type="match status" value="1"/>
</dbReference>
<protein>
    <submittedName>
        <fullName evidence="6">Crp/Fnr family transcriptional regulator</fullName>
    </submittedName>
</protein>
<dbReference type="InterPro" id="IPR012318">
    <property type="entry name" value="HTH_CRP"/>
</dbReference>
<name>A0A4D8PPS3_9PROT</name>
<dbReference type="Pfam" id="PF13545">
    <property type="entry name" value="HTH_Crp_2"/>
    <property type="match status" value="1"/>
</dbReference>
<evidence type="ECO:0000256" key="2">
    <source>
        <dbReference type="ARBA" id="ARBA00023125"/>
    </source>
</evidence>
<dbReference type="InterPro" id="IPR018490">
    <property type="entry name" value="cNMP-bd_dom_sf"/>
</dbReference>
<dbReference type="PANTHER" id="PTHR24567:SF68">
    <property type="entry name" value="DNA-BINDING TRANSCRIPTIONAL DUAL REGULATOR CRP"/>
    <property type="match status" value="1"/>
</dbReference>